<dbReference type="InterPro" id="IPR000719">
    <property type="entry name" value="Prot_kinase_dom"/>
</dbReference>
<evidence type="ECO:0000256" key="6">
    <source>
        <dbReference type="SAM" id="MobiDB-lite"/>
    </source>
</evidence>
<dbReference type="CDD" id="cd14014">
    <property type="entry name" value="STKc_PknB_like"/>
    <property type="match status" value="1"/>
</dbReference>
<dbReference type="InterPro" id="IPR011009">
    <property type="entry name" value="Kinase-like_dom_sf"/>
</dbReference>
<evidence type="ECO:0000256" key="1">
    <source>
        <dbReference type="ARBA" id="ARBA00022679"/>
    </source>
</evidence>
<keyword evidence="1" id="KW-0808">Transferase</keyword>
<dbReference type="InterPro" id="IPR008271">
    <property type="entry name" value="Ser/Thr_kinase_AS"/>
</dbReference>
<evidence type="ECO:0000313" key="8">
    <source>
        <dbReference type="EMBL" id="MER6432176.1"/>
    </source>
</evidence>
<dbReference type="PROSITE" id="PS00108">
    <property type="entry name" value="PROTEIN_KINASE_ST"/>
    <property type="match status" value="1"/>
</dbReference>
<reference evidence="8 9" key="1">
    <citation type="submission" date="2024-06" db="EMBL/GenBank/DDBJ databases">
        <title>The Natural Products Discovery Center: Release of the First 8490 Sequenced Strains for Exploring Actinobacteria Biosynthetic Diversity.</title>
        <authorList>
            <person name="Kalkreuter E."/>
            <person name="Kautsar S.A."/>
            <person name="Yang D."/>
            <person name="Bader C.D."/>
            <person name="Teijaro C.N."/>
            <person name="Fluegel L."/>
            <person name="Davis C.M."/>
            <person name="Simpson J.R."/>
            <person name="Lauterbach L."/>
            <person name="Steele A.D."/>
            <person name="Gui C."/>
            <person name="Meng S."/>
            <person name="Li G."/>
            <person name="Viehrig K."/>
            <person name="Ye F."/>
            <person name="Su P."/>
            <person name="Kiefer A.F."/>
            <person name="Nichols A."/>
            <person name="Cepeda A.J."/>
            <person name="Yan W."/>
            <person name="Fan B."/>
            <person name="Jiang Y."/>
            <person name="Adhikari A."/>
            <person name="Zheng C.-J."/>
            <person name="Schuster L."/>
            <person name="Cowan T.M."/>
            <person name="Smanski M.J."/>
            <person name="Chevrette M.G."/>
            <person name="De Carvalho L.P.S."/>
            <person name="Shen B."/>
        </authorList>
    </citation>
    <scope>NUCLEOTIDE SEQUENCE [LARGE SCALE GENOMIC DNA]</scope>
    <source>
        <strain evidence="8 9">NPDC001166</strain>
    </source>
</reference>
<feature type="domain" description="Protein kinase" evidence="7">
    <location>
        <begin position="14"/>
        <end position="267"/>
    </location>
</feature>
<evidence type="ECO:0000256" key="4">
    <source>
        <dbReference type="ARBA" id="ARBA00022840"/>
    </source>
</evidence>
<dbReference type="RefSeq" id="WP_352065012.1">
    <property type="nucleotide sequence ID" value="NZ_JBEPAZ010000038.1"/>
</dbReference>
<dbReference type="InterPro" id="IPR015943">
    <property type="entry name" value="WD40/YVTN_repeat-like_dom_sf"/>
</dbReference>
<evidence type="ECO:0000313" key="9">
    <source>
        <dbReference type="Proteomes" id="UP001470023"/>
    </source>
</evidence>
<feature type="binding site" evidence="5">
    <location>
        <position position="42"/>
    </location>
    <ligand>
        <name>ATP</name>
        <dbReference type="ChEBI" id="CHEBI:30616"/>
    </ligand>
</feature>
<sequence>MALHEGDPGSLGGYRIVDRLGAGGMGVVYRARAGSGREVAVKVVHAQYAEDPVFRARFRQEIAAVRKVSGAFTAPVVDADPEAGRPWMATQYVPGRPLSARVRDDGPLAGAELRRLVLGLVEALRDIHRAGVVHRDLKPANVLMAEDGPRVIDFGISRAAENQALTETGHMMGTPPFMSPEQLADARSVGPASDVFSLAALVVFAATGRGPFDADSPYLTAYRVMSEEPDLTAVAEPLRAVLSRCLVKRAAARPGLDALAAEFAAVLPERAAAEPPTVPHRRADPEPTRPATADPEPTRPATADPADSAPYRDPAVADSDAVPSAAAADAPARRRRALRVPLALGVAGVLVAALTAYLIGPFQGGARPGAGPSPRPTAARWGALPDGWRPWRTTVYAVADHGVKRSAAPADGPGRGGQPSCALSGGAVYCGGNGTLPIRVDAVTGRTVWRAGTQPPGIGLDHYDSAVVGVHEGVVLVRESVLNPAGNDTAATVAAFAADDGRRLWSRPTGDGNASAVVAGGLVLVPDGLTVTARSPGDGSARWSMQVPAGHHCDFHGAGGGLYADCTGYHTASGAQRRLIAVDPADGSARRLPAAPPVTADYAGTLDGRLVYAARRSVDPMAQDNPFTRVVVIDPRTGARETHAMAEEHRGRAAMAHGVLCLAASDGRATAVSPLTGRQLWRTATTLEQPAAPVADGRSSVFLASASGRVAALDARTGHRLWESYPRAATVVSGDYNSPELLVNGGALVVTTPDGTLFTLDPARPGRKPASA</sequence>
<evidence type="ECO:0000259" key="7">
    <source>
        <dbReference type="PROSITE" id="PS50011"/>
    </source>
</evidence>
<feature type="region of interest" description="Disordered" evidence="6">
    <location>
        <begin position="271"/>
        <end position="333"/>
    </location>
</feature>
<dbReference type="InterPro" id="IPR017441">
    <property type="entry name" value="Protein_kinase_ATP_BS"/>
</dbReference>
<dbReference type="SMART" id="SM00220">
    <property type="entry name" value="S_TKc"/>
    <property type="match status" value="1"/>
</dbReference>
<organism evidence="8 9">
    <name type="scientific">Streptomyces sp. 900105245</name>
    <dbReference type="NCBI Taxonomy" id="3154379"/>
    <lineage>
        <taxon>Bacteria</taxon>
        <taxon>Bacillati</taxon>
        <taxon>Actinomycetota</taxon>
        <taxon>Actinomycetes</taxon>
        <taxon>Kitasatosporales</taxon>
        <taxon>Streptomycetaceae</taxon>
        <taxon>Streptomyces</taxon>
    </lineage>
</organism>
<dbReference type="Gene3D" id="3.30.200.20">
    <property type="entry name" value="Phosphorylase Kinase, domain 1"/>
    <property type="match status" value="1"/>
</dbReference>
<name>A0ABV1UEP7_9ACTN</name>
<gene>
    <name evidence="8" type="ORF">ABT272_31330</name>
</gene>
<dbReference type="SUPFAM" id="SSF56112">
    <property type="entry name" value="Protein kinase-like (PK-like)"/>
    <property type="match status" value="1"/>
</dbReference>
<dbReference type="InterPro" id="IPR018391">
    <property type="entry name" value="PQQ_b-propeller_rpt"/>
</dbReference>
<dbReference type="Gene3D" id="1.10.510.10">
    <property type="entry name" value="Transferase(Phosphotransferase) domain 1"/>
    <property type="match status" value="1"/>
</dbReference>
<proteinExistence type="predicted"/>
<dbReference type="InterPro" id="IPR011047">
    <property type="entry name" value="Quinoprotein_ADH-like_sf"/>
</dbReference>
<evidence type="ECO:0000256" key="2">
    <source>
        <dbReference type="ARBA" id="ARBA00022741"/>
    </source>
</evidence>
<dbReference type="PANTHER" id="PTHR43289">
    <property type="entry name" value="MITOGEN-ACTIVATED PROTEIN KINASE KINASE KINASE 20-RELATED"/>
    <property type="match status" value="1"/>
</dbReference>
<keyword evidence="4 5" id="KW-0067">ATP-binding</keyword>
<keyword evidence="2 5" id="KW-0547">Nucleotide-binding</keyword>
<feature type="compositionally biased region" description="Low complexity" evidence="6">
    <location>
        <begin position="312"/>
        <end position="330"/>
    </location>
</feature>
<dbReference type="Pfam" id="PF00069">
    <property type="entry name" value="Pkinase"/>
    <property type="match status" value="1"/>
</dbReference>
<dbReference type="InterPro" id="IPR002372">
    <property type="entry name" value="PQQ_rpt_dom"/>
</dbReference>
<dbReference type="Proteomes" id="UP001470023">
    <property type="component" value="Unassembled WGS sequence"/>
</dbReference>
<dbReference type="SUPFAM" id="SSF50998">
    <property type="entry name" value="Quinoprotein alcohol dehydrogenase-like"/>
    <property type="match status" value="1"/>
</dbReference>
<dbReference type="EMBL" id="JBEPAZ010000038">
    <property type="protein sequence ID" value="MER6432176.1"/>
    <property type="molecule type" value="Genomic_DNA"/>
</dbReference>
<comment type="caution">
    <text evidence="8">The sequence shown here is derived from an EMBL/GenBank/DDBJ whole genome shotgun (WGS) entry which is preliminary data.</text>
</comment>
<dbReference type="PROSITE" id="PS00107">
    <property type="entry name" value="PROTEIN_KINASE_ATP"/>
    <property type="match status" value="1"/>
</dbReference>
<evidence type="ECO:0000256" key="3">
    <source>
        <dbReference type="ARBA" id="ARBA00022777"/>
    </source>
</evidence>
<keyword evidence="3" id="KW-0418">Kinase</keyword>
<evidence type="ECO:0000256" key="5">
    <source>
        <dbReference type="PROSITE-ProRule" id="PRU10141"/>
    </source>
</evidence>
<accession>A0ABV1UEP7</accession>
<protein>
    <submittedName>
        <fullName evidence="8">PQQ-binding-like beta-propeller repeat protein</fullName>
    </submittedName>
</protein>
<dbReference type="Gene3D" id="2.130.10.10">
    <property type="entry name" value="YVTN repeat-like/Quinoprotein amine dehydrogenase"/>
    <property type="match status" value="2"/>
</dbReference>
<dbReference type="PROSITE" id="PS50011">
    <property type="entry name" value="PROTEIN_KINASE_DOM"/>
    <property type="match status" value="1"/>
</dbReference>
<dbReference type="SMART" id="SM00564">
    <property type="entry name" value="PQQ"/>
    <property type="match status" value="4"/>
</dbReference>
<keyword evidence="9" id="KW-1185">Reference proteome</keyword>
<dbReference type="PANTHER" id="PTHR43289:SF34">
    <property type="entry name" value="SERINE_THREONINE-PROTEIN KINASE YBDM-RELATED"/>
    <property type="match status" value="1"/>
</dbReference>
<dbReference type="Pfam" id="PF13360">
    <property type="entry name" value="PQQ_2"/>
    <property type="match status" value="1"/>
</dbReference>